<evidence type="ECO:0000256" key="1">
    <source>
        <dbReference type="ARBA" id="ARBA00001917"/>
    </source>
</evidence>
<sequence>MTSDTAAWFRSIPSLTGAAPSPDLGRLPTDPVELFLAWLRVALEHGVPEPLATTLATVDAEGVPDSRTLILKDVDSRGWAFAGPASSGKGAQLASAPAASLNSWWQPLARAVRVRGPVVEASREESDADLAARHPAARAEVAAGDWTLWRVEAIRVEFWQGAADRRHLRIVYTRSESAGRGWELTVTRAGEELRRYDSAD</sequence>
<keyword evidence="4" id="KW-0560">Oxidoreductase</keyword>
<dbReference type="InterPro" id="IPR011576">
    <property type="entry name" value="Pyridox_Oxase_N"/>
</dbReference>
<dbReference type="RefSeq" id="WP_286276569.1">
    <property type="nucleotide sequence ID" value="NZ_AP027731.1"/>
</dbReference>
<dbReference type="PANTHER" id="PTHR10851:SF0">
    <property type="entry name" value="PYRIDOXINE-5'-PHOSPHATE OXIDASE"/>
    <property type="match status" value="1"/>
</dbReference>
<dbReference type="EMBL" id="AP027731">
    <property type="protein sequence ID" value="BDZ46523.1"/>
    <property type="molecule type" value="Genomic_DNA"/>
</dbReference>
<gene>
    <name evidence="6" type="primary">pdxH_2</name>
    <name evidence="6" type="ORF">GCM10025866_24320</name>
</gene>
<name>A0ABM8GE12_9MICO</name>
<dbReference type="Proteomes" id="UP001321498">
    <property type="component" value="Chromosome"/>
</dbReference>
<proteinExistence type="predicted"/>
<keyword evidence="2" id="KW-0285">Flavoprotein</keyword>
<evidence type="ECO:0000256" key="4">
    <source>
        <dbReference type="ARBA" id="ARBA00023002"/>
    </source>
</evidence>
<keyword evidence="7" id="KW-1185">Reference proteome</keyword>
<dbReference type="InterPro" id="IPR012349">
    <property type="entry name" value="Split_barrel_FMN-bd"/>
</dbReference>
<dbReference type="Gene3D" id="2.30.110.10">
    <property type="entry name" value="Electron Transport, Fmn-binding Protein, Chain A"/>
    <property type="match status" value="2"/>
</dbReference>
<feature type="domain" description="Pyridoxamine 5'-phosphate oxidase N-terminal" evidence="5">
    <location>
        <begin position="45"/>
        <end position="159"/>
    </location>
</feature>
<dbReference type="SUPFAM" id="SSF50475">
    <property type="entry name" value="FMN-binding split barrel"/>
    <property type="match status" value="1"/>
</dbReference>
<evidence type="ECO:0000313" key="7">
    <source>
        <dbReference type="Proteomes" id="UP001321498"/>
    </source>
</evidence>
<organism evidence="6 7">
    <name type="scientific">Naasia aerilata</name>
    <dbReference type="NCBI Taxonomy" id="1162966"/>
    <lineage>
        <taxon>Bacteria</taxon>
        <taxon>Bacillati</taxon>
        <taxon>Actinomycetota</taxon>
        <taxon>Actinomycetes</taxon>
        <taxon>Micrococcales</taxon>
        <taxon>Microbacteriaceae</taxon>
        <taxon>Naasia</taxon>
    </lineage>
</organism>
<evidence type="ECO:0000259" key="5">
    <source>
        <dbReference type="Pfam" id="PF01243"/>
    </source>
</evidence>
<accession>A0ABM8GE12</accession>
<protein>
    <submittedName>
        <fullName evidence="6">Pyridoxamine 5'-phosphate oxidase</fullName>
    </submittedName>
</protein>
<keyword evidence="3" id="KW-0288">FMN</keyword>
<dbReference type="InterPro" id="IPR000659">
    <property type="entry name" value="Pyridox_Oxase"/>
</dbReference>
<evidence type="ECO:0000256" key="3">
    <source>
        <dbReference type="ARBA" id="ARBA00022643"/>
    </source>
</evidence>
<evidence type="ECO:0000256" key="2">
    <source>
        <dbReference type="ARBA" id="ARBA00022630"/>
    </source>
</evidence>
<reference evidence="7" key="1">
    <citation type="journal article" date="2019" name="Int. J. Syst. Evol. Microbiol.">
        <title>The Global Catalogue of Microorganisms (GCM) 10K type strain sequencing project: providing services to taxonomists for standard genome sequencing and annotation.</title>
        <authorList>
            <consortium name="The Broad Institute Genomics Platform"/>
            <consortium name="The Broad Institute Genome Sequencing Center for Infectious Disease"/>
            <person name="Wu L."/>
            <person name="Ma J."/>
        </authorList>
    </citation>
    <scope>NUCLEOTIDE SEQUENCE [LARGE SCALE GENOMIC DNA]</scope>
    <source>
        <strain evidence="7">NBRC 108725</strain>
    </source>
</reference>
<evidence type="ECO:0000313" key="6">
    <source>
        <dbReference type="EMBL" id="BDZ46523.1"/>
    </source>
</evidence>
<dbReference type="Pfam" id="PF01243">
    <property type="entry name" value="PNPOx_N"/>
    <property type="match status" value="1"/>
</dbReference>
<comment type="cofactor">
    <cofactor evidence="1">
        <name>FMN</name>
        <dbReference type="ChEBI" id="CHEBI:58210"/>
    </cofactor>
</comment>
<dbReference type="PANTHER" id="PTHR10851">
    <property type="entry name" value="PYRIDOXINE-5-PHOSPHATE OXIDASE"/>
    <property type="match status" value="1"/>
</dbReference>